<accession>A0A1I7XTM8</accession>
<dbReference type="InterPro" id="IPR001752">
    <property type="entry name" value="Kinesin_motor_dom"/>
</dbReference>
<evidence type="ECO:0000256" key="1">
    <source>
        <dbReference type="ARBA" id="ARBA00004245"/>
    </source>
</evidence>
<reference evidence="11" key="1">
    <citation type="submission" date="2016-11" db="UniProtKB">
        <authorList>
            <consortium name="WormBaseParasite"/>
        </authorList>
    </citation>
    <scope>IDENTIFICATION</scope>
</reference>
<keyword evidence="3 7" id="KW-0547">Nucleotide-binding</keyword>
<dbReference type="SUPFAM" id="SSF52540">
    <property type="entry name" value="P-loop containing nucleoside triphosphate hydrolases"/>
    <property type="match status" value="1"/>
</dbReference>
<protein>
    <submittedName>
        <fullName evidence="11">Kinesin motor domain-containing protein</fullName>
    </submittedName>
</protein>
<dbReference type="InterPro" id="IPR027417">
    <property type="entry name" value="P-loop_NTPase"/>
</dbReference>
<dbReference type="PROSITE" id="PS50067">
    <property type="entry name" value="KINESIN_MOTOR_2"/>
    <property type="match status" value="1"/>
</dbReference>
<keyword evidence="8" id="KW-0175">Coiled coil</keyword>
<proteinExistence type="inferred from homology"/>
<name>A0A1I7XTM8_HETBA</name>
<evidence type="ECO:0000313" key="10">
    <source>
        <dbReference type="Proteomes" id="UP000095283"/>
    </source>
</evidence>
<keyword evidence="10" id="KW-1185">Reference proteome</keyword>
<evidence type="ECO:0000256" key="5">
    <source>
        <dbReference type="ARBA" id="ARBA00023175"/>
    </source>
</evidence>
<dbReference type="GO" id="GO:0007018">
    <property type="term" value="P:microtubule-based movement"/>
    <property type="evidence" value="ECO:0007669"/>
    <property type="project" value="InterPro"/>
</dbReference>
<dbReference type="SMART" id="SM00129">
    <property type="entry name" value="KISc"/>
    <property type="match status" value="1"/>
</dbReference>
<feature type="coiled-coil region" evidence="8">
    <location>
        <begin position="222"/>
        <end position="279"/>
    </location>
</feature>
<dbReference type="InterPro" id="IPR036961">
    <property type="entry name" value="Kinesin_motor_dom_sf"/>
</dbReference>
<evidence type="ECO:0000256" key="8">
    <source>
        <dbReference type="SAM" id="Coils"/>
    </source>
</evidence>
<keyword evidence="4 7" id="KW-0067">ATP-binding</keyword>
<dbReference type="GO" id="GO:0008017">
    <property type="term" value="F:microtubule binding"/>
    <property type="evidence" value="ECO:0007669"/>
    <property type="project" value="InterPro"/>
</dbReference>
<feature type="domain" description="Kinesin motor" evidence="9">
    <location>
        <begin position="1"/>
        <end position="215"/>
    </location>
</feature>
<dbReference type="GO" id="GO:0051231">
    <property type="term" value="P:spindle elongation"/>
    <property type="evidence" value="ECO:0007669"/>
    <property type="project" value="TreeGrafter"/>
</dbReference>
<evidence type="ECO:0000256" key="4">
    <source>
        <dbReference type="ARBA" id="ARBA00022840"/>
    </source>
</evidence>
<dbReference type="PRINTS" id="PR00380">
    <property type="entry name" value="KINESINHEAVY"/>
</dbReference>
<dbReference type="GO" id="GO:0072686">
    <property type="term" value="C:mitotic spindle"/>
    <property type="evidence" value="ECO:0007669"/>
    <property type="project" value="TreeGrafter"/>
</dbReference>
<dbReference type="GO" id="GO:0005524">
    <property type="term" value="F:ATP binding"/>
    <property type="evidence" value="ECO:0007669"/>
    <property type="project" value="UniProtKB-UniRule"/>
</dbReference>
<dbReference type="PANTHER" id="PTHR47970:SF12">
    <property type="entry name" value="KINESIN FAMILY MEMBER 11"/>
    <property type="match status" value="1"/>
</dbReference>
<evidence type="ECO:0000256" key="2">
    <source>
        <dbReference type="ARBA" id="ARBA00022490"/>
    </source>
</evidence>
<dbReference type="Gene3D" id="3.40.850.10">
    <property type="entry name" value="Kinesin motor domain"/>
    <property type="match status" value="1"/>
</dbReference>
<comment type="subcellular location">
    <subcellularLocation>
        <location evidence="1">Cytoplasm</location>
        <location evidence="1">Cytoskeleton</location>
    </subcellularLocation>
</comment>
<evidence type="ECO:0000256" key="7">
    <source>
        <dbReference type="PROSITE-ProRule" id="PRU00283"/>
    </source>
</evidence>
<dbReference type="WBParaSite" id="Hba_21170">
    <property type="protein sequence ID" value="Hba_21170"/>
    <property type="gene ID" value="Hba_21170"/>
</dbReference>
<evidence type="ECO:0000313" key="11">
    <source>
        <dbReference type="WBParaSite" id="Hba_21170"/>
    </source>
</evidence>
<keyword evidence="6" id="KW-0206">Cytoskeleton</keyword>
<dbReference type="GO" id="GO:0008574">
    <property type="term" value="F:plus-end-directed microtubule motor activity"/>
    <property type="evidence" value="ECO:0007669"/>
    <property type="project" value="TreeGrafter"/>
</dbReference>
<dbReference type="AlphaFoldDB" id="A0A1I7XTM8"/>
<evidence type="ECO:0000256" key="6">
    <source>
        <dbReference type="ARBA" id="ARBA00023212"/>
    </source>
</evidence>
<evidence type="ECO:0000259" key="9">
    <source>
        <dbReference type="PROSITE" id="PS50067"/>
    </source>
</evidence>
<feature type="binding site" evidence="7">
    <location>
        <begin position="78"/>
        <end position="85"/>
    </location>
    <ligand>
        <name>ATP</name>
        <dbReference type="ChEBI" id="CHEBI:30616"/>
    </ligand>
</feature>
<keyword evidence="2" id="KW-0963">Cytoplasm</keyword>
<dbReference type="Pfam" id="PF00225">
    <property type="entry name" value="Kinesin"/>
    <property type="match status" value="1"/>
</dbReference>
<dbReference type="GO" id="GO:0090307">
    <property type="term" value="P:mitotic spindle assembly"/>
    <property type="evidence" value="ECO:0007669"/>
    <property type="project" value="TreeGrafter"/>
</dbReference>
<feature type="coiled-coil region" evidence="8">
    <location>
        <begin position="384"/>
        <end position="438"/>
    </location>
</feature>
<sequence>MNDDEKADQATTIIKVDEKKLTVTCKTKTFTAYDKNLIYVIYQIYGPSSSQEMVYRDMVAPQVERVIAGYNCTVFAYGQTGTGKTYTMEGGRYDSLSYKDDEKTGIIPRAVEHIFEELEQSRTEEYSVRVSYLELYNEELYDLLAPTSDDRERLRIFDDPSKKGMVVISGAEEIPVKSRSQVYALLKRGADKRTTAATLLNMNSSRSHSIFMLSVVIRENTANGEELVKQEYNEEIEKLRRDLRNAREKNGIFLSQESYNGMEQEIAAKTDQLREIEGQLDVAYAKLQRFVEDMAMMDDQYQTLFRHSIRLEDKLHQRVSELEDTKKARDTIFDQQLDLEEWWKKEENILNIATQNRNLACSVRSKSEQSGVLTSLNKELHVLLTKISAQLNNMSDTQDKLRNEISAWLTNRREFLHTNEMKRRLENAELRKQAKHTEKVLDLAHAIIAEVKQLENEHVKQVDNYSIYESFYFILQPLLRMEKSDESALNVELDYLEALQTLYKSRNDTVVDASSEIRCAVENAERTIETNLTPAFDTAKKNINILKCLRENYTVHQIHWTYFWAIRDEALVKCLREDLSGINKKIIDMVDNSWYHYENSGETPVKALSSVPSDSELPVVPKREKLLSDRGLENEARRSLFQTRESLLEVQNICMSPDTLAAKKRSNKLEDIGEV</sequence>
<dbReference type="PANTHER" id="PTHR47970">
    <property type="entry name" value="KINESIN-LIKE PROTEIN KIF11"/>
    <property type="match status" value="1"/>
</dbReference>
<comment type="similarity">
    <text evidence="7">Belongs to the TRAFAC class myosin-kinesin ATPase superfamily. Kinesin family.</text>
</comment>
<evidence type="ECO:0000256" key="3">
    <source>
        <dbReference type="ARBA" id="ARBA00022741"/>
    </source>
</evidence>
<dbReference type="GO" id="GO:0005876">
    <property type="term" value="C:spindle microtubule"/>
    <property type="evidence" value="ECO:0007669"/>
    <property type="project" value="TreeGrafter"/>
</dbReference>
<dbReference type="Proteomes" id="UP000095283">
    <property type="component" value="Unplaced"/>
</dbReference>
<keyword evidence="5 7" id="KW-0505">Motor protein</keyword>
<organism evidence="10 11">
    <name type="scientific">Heterorhabditis bacteriophora</name>
    <name type="common">Entomopathogenic nematode worm</name>
    <dbReference type="NCBI Taxonomy" id="37862"/>
    <lineage>
        <taxon>Eukaryota</taxon>
        <taxon>Metazoa</taxon>
        <taxon>Ecdysozoa</taxon>
        <taxon>Nematoda</taxon>
        <taxon>Chromadorea</taxon>
        <taxon>Rhabditida</taxon>
        <taxon>Rhabditina</taxon>
        <taxon>Rhabditomorpha</taxon>
        <taxon>Strongyloidea</taxon>
        <taxon>Heterorhabditidae</taxon>
        <taxon>Heterorhabditis</taxon>
    </lineage>
</organism>
<dbReference type="InterPro" id="IPR047149">
    <property type="entry name" value="KIF11-like"/>
</dbReference>